<feature type="repeat" description="RCC1" evidence="2">
    <location>
        <begin position="38"/>
        <end position="90"/>
    </location>
</feature>
<dbReference type="PROSITE" id="PS50012">
    <property type="entry name" value="RCC1_3"/>
    <property type="match status" value="1"/>
</dbReference>
<dbReference type="EMBL" id="JAKIXB020000019">
    <property type="protein sequence ID" value="KAL1600128.1"/>
    <property type="molecule type" value="Genomic_DNA"/>
</dbReference>
<dbReference type="InterPro" id="IPR009091">
    <property type="entry name" value="RCC1/BLIP-II"/>
</dbReference>
<sequence>MRNYCSKAADVDPKILAAFAPNQLLTNAITSTALSPDGQVYTHTTDPRYPSTLGRSPTNTLVFEPIPYFSELTIAKIASGGYTTAAVSSEGELFLWGQANPGTEGELGVLHKLHYDQKLGSHDAVIWSDTEQDEYVKCLNTYIKGTEAAVEVVATGHGHMLVAARDGISERVVFAAGSGSEGQLGGGKAVDFVSEFEEVVALRGKRVIQMVAEGWSSFVVAEENANHSVGS</sequence>
<protein>
    <submittedName>
        <fullName evidence="3">Uncharacterized protein</fullName>
    </submittedName>
</protein>
<dbReference type="PANTHER" id="PTHR22870:SF360">
    <property type="entry name" value="ULTRAVIOLET-B RECEPTOR UVR8"/>
    <property type="match status" value="1"/>
</dbReference>
<gene>
    <name evidence="3" type="ORF">SLS59_006202</name>
</gene>
<evidence type="ECO:0000256" key="1">
    <source>
        <dbReference type="ARBA" id="ARBA00022737"/>
    </source>
</evidence>
<keyword evidence="1" id="KW-0677">Repeat</keyword>
<evidence type="ECO:0000256" key="2">
    <source>
        <dbReference type="PROSITE-ProRule" id="PRU00235"/>
    </source>
</evidence>
<proteinExistence type="predicted"/>
<organism evidence="3 4">
    <name type="scientific">Nothophoma quercina</name>
    <dbReference type="NCBI Taxonomy" id="749835"/>
    <lineage>
        <taxon>Eukaryota</taxon>
        <taxon>Fungi</taxon>
        <taxon>Dikarya</taxon>
        <taxon>Ascomycota</taxon>
        <taxon>Pezizomycotina</taxon>
        <taxon>Dothideomycetes</taxon>
        <taxon>Pleosporomycetidae</taxon>
        <taxon>Pleosporales</taxon>
        <taxon>Pleosporineae</taxon>
        <taxon>Didymellaceae</taxon>
        <taxon>Nothophoma</taxon>
    </lineage>
</organism>
<evidence type="ECO:0000313" key="4">
    <source>
        <dbReference type="Proteomes" id="UP001521222"/>
    </source>
</evidence>
<dbReference type="SUPFAM" id="SSF50985">
    <property type="entry name" value="RCC1/BLIP-II"/>
    <property type="match status" value="1"/>
</dbReference>
<name>A0ABR3R6R4_9PLEO</name>
<accession>A0ABR3R6R4</accession>
<comment type="caution">
    <text evidence="3">The sequence shown here is derived from an EMBL/GenBank/DDBJ whole genome shotgun (WGS) entry which is preliminary data.</text>
</comment>
<dbReference type="Gene3D" id="2.130.10.30">
    <property type="entry name" value="Regulator of chromosome condensation 1/beta-lactamase-inhibitor protein II"/>
    <property type="match status" value="1"/>
</dbReference>
<dbReference type="Proteomes" id="UP001521222">
    <property type="component" value="Unassembled WGS sequence"/>
</dbReference>
<keyword evidence="4" id="KW-1185">Reference proteome</keyword>
<dbReference type="PANTHER" id="PTHR22870">
    <property type="entry name" value="REGULATOR OF CHROMOSOME CONDENSATION"/>
    <property type="match status" value="1"/>
</dbReference>
<evidence type="ECO:0000313" key="3">
    <source>
        <dbReference type="EMBL" id="KAL1600128.1"/>
    </source>
</evidence>
<reference evidence="3 4" key="1">
    <citation type="submission" date="2024-02" db="EMBL/GenBank/DDBJ databases">
        <title>De novo assembly and annotation of 12 fungi associated with fruit tree decline syndrome in Ontario, Canada.</title>
        <authorList>
            <person name="Sulman M."/>
            <person name="Ellouze W."/>
            <person name="Ilyukhin E."/>
        </authorList>
    </citation>
    <scope>NUCLEOTIDE SEQUENCE [LARGE SCALE GENOMIC DNA]</scope>
    <source>
        <strain evidence="3 4">M97-236</strain>
    </source>
</reference>
<dbReference type="InterPro" id="IPR000408">
    <property type="entry name" value="Reg_chr_condens"/>
</dbReference>
<dbReference type="InterPro" id="IPR051210">
    <property type="entry name" value="Ub_ligase/GEF_domain"/>
</dbReference>